<sequence length="219" mass="24133">MPNRGRGRKKLKQPVQKQPARLNEAKKLFAPALIIAALFLGATGIRGMLLNRAAPTLGGPYTLIDMHGHPLTERQFQGRYTLIYFGYTHCIDVCPLTLATVTQALDLMGKKAHQIVPLFITVDPSRDTPDVVADYVSHFSPSIVGLTGTESQIHAVIESFHVMARRRDVPVGHMSSDYLMDHSSVLYLMDGDNRLVSVLPVDTNPQEIATRLSHLVPAS</sequence>
<dbReference type="PANTHER" id="PTHR12151">
    <property type="entry name" value="ELECTRON TRANSPORT PROTIN SCO1/SENC FAMILY MEMBER"/>
    <property type="match status" value="1"/>
</dbReference>
<keyword evidence="4" id="KW-1015">Disulfide bond</keyword>
<dbReference type="AlphaFoldDB" id="A0A511B0D1"/>
<dbReference type="FunFam" id="3.40.30.10:FF:000013">
    <property type="entry name" value="Blast:Protein SCO1 homolog, mitochondrial"/>
    <property type="match status" value="1"/>
</dbReference>
<dbReference type="EMBL" id="BJUZ01000001">
    <property type="protein sequence ID" value="GEK93033.1"/>
    <property type="molecule type" value="Genomic_DNA"/>
</dbReference>
<comment type="caution">
    <text evidence="5">The sequence shown here is derived from an EMBL/GenBank/DDBJ whole genome shotgun (WGS) entry which is preliminary data.</text>
</comment>
<dbReference type="RefSeq" id="WP_146794249.1">
    <property type="nucleotide sequence ID" value="NZ_BARC01000004.1"/>
</dbReference>
<reference evidence="5 6" key="1">
    <citation type="submission" date="2019-07" db="EMBL/GenBank/DDBJ databases">
        <title>Whole genome shotgun sequence of Gluconobacter wancherniae NBRC 103581.</title>
        <authorList>
            <person name="Hosoyama A."/>
            <person name="Uohara A."/>
            <person name="Ohji S."/>
            <person name="Ichikawa N."/>
        </authorList>
    </citation>
    <scope>NUCLEOTIDE SEQUENCE [LARGE SCALE GENOMIC DNA]</scope>
    <source>
        <strain evidence="5 6">NBRC 103581</strain>
    </source>
</reference>
<name>A0A511B0D1_9PROT</name>
<evidence type="ECO:0000256" key="1">
    <source>
        <dbReference type="ARBA" id="ARBA00010996"/>
    </source>
</evidence>
<feature type="binding site" evidence="3">
    <location>
        <position position="94"/>
    </location>
    <ligand>
        <name>Cu cation</name>
        <dbReference type="ChEBI" id="CHEBI:23378"/>
    </ligand>
</feature>
<dbReference type="Gene3D" id="3.40.30.10">
    <property type="entry name" value="Glutaredoxin"/>
    <property type="match status" value="1"/>
</dbReference>
<evidence type="ECO:0000256" key="3">
    <source>
        <dbReference type="PIRSR" id="PIRSR603782-1"/>
    </source>
</evidence>
<keyword evidence="6" id="KW-1185">Reference proteome</keyword>
<dbReference type="Proteomes" id="UP000321230">
    <property type="component" value="Unassembled WGS sequence"/>
</dbReference>
<dbReference type="Pfam" id="PF02630">
    <property type="entry name" value="SCO1-SenC"/>
    <property type="match status" value="1"/>
</dbReference>
<organism evidence="5 6">
    <name type="scientific">Gluconobacter wancherniae NBRC 103581</name>
    <dbReference type="NCBI Taxonomy" id="656744"/>
    <lineage>
        <taxon>Bacteria</taxon>
        <taxon>Pseudomonadati</taxon>
        <taxon>Pseudomonadota</taxon>
        <taxon>Alphaproteobacteria</taxon>
        <taxon>Acetobacterales</taxon>
        <taxon>Acetobacteraceae</taxon>
        <taxon>Gluconobacter</taxon>
    </lineage>
</organism>
<evidence type="ECO:0000313" key="5">
    <source>
        <dbReference type="EMBL" id="GEK93033.1"/>
    </source>
</evidence>
<evidence type="ECO:0000256" key="4">
    <source>
        <dbReference type="PIRSR" id="PIRSR603782-2"/>
    </source>
</evidence>
<evidence type="ECO:0008006" key="7">
    <source>
        <dbReference type="Google" id="ProtNLM"/>
    </source>
</evidence>
<proteinExistence type="inferred from homology"/>
<keyword evidence="2 3" id="KW-0186">Copper</keyword>
<evidence type="ECO:0000256" key="2">
    <source>
        <dbReference type="ARBA" id="ARBA00023008"/>
    </source>
</evidence>
<gene>
    <name evidence="5" type="ORF">GWA01_08030</name>
</gene>
<accession>A0A511B0D1</accession>
<feature type="binding site" evidence="3">
    <location>
        <position position="182"/>
    </location>
    <ligand>
        <name>Cu cation</name>
        <dbReference type="ChEBI" id="CHEBI:23378"/>
    </ligand>
</feature>
<evidence type="ECO:0000313" key="6">
    <source>
        <dbReference type="Proteomes" id="UP000321230"/>
    </source>
</evidence>
<feature type="binding site" evidence="3">
    <location>
        <position position="90"/>
    </location>
    <ligand>
        <name>Cu cation</name>
        <dbReference type="ChEBI" id="CHEBI:23378"/>
    </ligand>
</feature>
<feature type="disulfide bond" description="Redox-active" evidence="4">
    <location>
        <begin position="90"/>
        <end position="94"/>
    </location>
</feature>
<keyword evidence="3" id="KW-0479">Metal-binding</keyword>
<dbReference type="SUPFAM" id="SSF52833">
    <property type="entry name" value="Thioredoxin-like"/>
    <property type="match status" value="1"/>
</dbReference>
<dbReference type="CDD" id="cd02968">
    <property type="entry name" value="SCO"/>
    <property type="match status" value="1"/>
</dbReference>
<dbReference type="PANTHER" id="PTHR12151:SF25">
    <property type="entry name" value="LINALOOL DEHYDRATASE_ISOMERASE DOMAIN-CONTAINING PROTEIN"/>
    <property type="match status" value="1"/>
</dbReference>
<dbReference type="InterPro" id="IPR036249">
    <property type="entry name" value="Thioredoxin-like_sf"/>
</dbReference>
<dbReference type="OrthoDB" id="9790194at2"/>
<protein>
    <recommendedName>
        <fullName evidence="7">Electron transporter SenC</fullName>
    </recommendedName>
</protein>
<comment type="similarity">
    <text evidence="1">Belongs to the SCO1/2 family.</text>
</comment>
<dbReference type="GO" id="GO:0046872">
    <property type="term" value="F:metal ion binding"/>
    <property type="evidence" value="ECO:0007669"/>
    <property type="project" value="UniProtKB-KW"/>
</dbReference>
<dbReference type="InterPro" id="IPR003782">
    <property type="entry name" value="SCO1/SenC"/>
</dbReference>